<name>A0ABX0A2C6_9BACI</name>
<sequence length="60" mass="7710">AIYVEMPIKLHKCPKCSEKTRKIHDYRIQKIKHLKWFERLCYIFYRKRRYKCEAFRKKFL</sequence>
<organism evidence="2 3">
    <name type="scientific">Pallidibacillus pasinlerensis</name>
    <dbReference type="NCBI Taxonomy" id="2703818"/>
    <lineage>
        <taxon>Bacteria</taxon>
        <taxon>Bacillati</taxon>
        <taxon>Bacillota</taxon>
        <taxon>Bacilli</taxon>
        <taxon>Bacillales</taxon>
        <taxon>Bacillaceae</taxon>
        <taxon>Pallidibacillus</taxon>
    </lineage>
</organism>
<feature type="non-terminal residue" evidence="2">
    <location>
        <position position="1"/>
    </location>
</feature>
<reference evidence="2 3" key="1">
    <citation type="submission" date="2020-01" db="EMBL/GenBank/DDBJ databases">
        <title>A novel Bacillus sp. from Pasinler.</title>
        <authorList>
            <person name="Adiguzel A."/>
            <person name="Ay H."/>
            <person name="Baltaci M.O."/>
        </authorList>
    </citation>
    <scope>NUCLEOTIDE SEQUENCE [LARGE SCALE GENOMIC DNA]</scope>
    <source>
        <strain evidence="2 3">P1</strain>
    </source>
</reference>
<proteinExistence type="predicted"/>
<gene>
    <name evidence="2" type="ORF">GW534_07380</name>
</gene>
<keyword evidence="3" id="KW-1185">Reference proteome</keyword>
<dbReference type="InterPro" id="IPR029261">
    <property type="entry name" value="Transposase_Znf"/>
</dbReference>
<comment type="caution">
    <text evidence="2">The sequence shown here is derived from an EMBL/GenBank/DDBJ whole genome shotgun (WGS) entry which is preliminary data.</text>
</comment>
<dbReference type="Pfam" id="PF14690">
    <property type="entry name" value="Zn_ribbon_ISL3"/>
    <property type="match status" value="1"/>
</dbReference>
<evidence type="ECO:0000313" key="3">
    <source>
        <dbReference type="Proteomes" id="UP000743899"/>
    </source>
</evidence>
<feature type="domain" description="Transposase IS204/IS1001/IS1096/IS1165 zinc-finger" evidence="1">
    <location>
        <begin position="10"/>
        <end position="53"/>
    </location>
</feature>
<accession>A0ABX0A2C6</accession>
<dbReference type="Proteomes" id="UP000743899">
    <property type="component" value="Unassembled WGS sequence"/>
</dbReference>
<dbReference type="EMBL" id="JAACYS010000026">
    <property type="protein sequence ID" value="NCU17585.1"/>
    <property type="molecule type" value="Genomic_DNA"/>
</dbReference>
<evidence type="ECO:0000313" key="2">
    <source>
        <dbReference type="EMBL" id="NCU17585.1"/>
    </source>
</evidence>
<protein>
    <submittedName>
        <fullName evidence="2">Transposase</fullName>
    </submittedName>
</protein>
<evidence type="ECO:0000259" key="1">
    <source>
        <dbReference type="Pfam" id="PF14690"/>
    </source>
</evidence>